<organism evidence="1 2">
    <name type="scientific">Candidatus Entotheonella gemina</name>
    <dbReference type="NCBI Taxonomy" id="1429439"/>
    <lineage>
        <taxon>Bacteria</taxon>
        <taxon>Pseudomonadati</taxon>
        <taxon>Nitrospinota/Tectimicrobiota group</taxon>
        <taxon>Candidatus Tectimicrobiota</taxon>
        <taxon>Candidatus Entotheonellia</taxon>
        <taxon>Candidatus Entotheonellales</taxon>
        <taxon>Candidatus Entotheonellaceae</taxon>
        <taxon>Candidatus Entotheonella</taxon>
    </lineage>
</organism>
<evidence type="ECO:0000313" key="2">
    <source>
        <dbReference type="Proteomes" id="UP000019140"/>
    </source>
</evidence>
<gene>
    <name evidence="1" type="ORF">ETSY2_22925</name>
</gene>
<protein>
    <submittedName>
        <fullName evidence="1">Uncharacterized protein</fullName>
    </submittedName>
</protein>
<dbReference type="Proteomes" id="UP000019140">
    <property type="component" value="Unassembled WGS sequence"/>
</dbReference>
<reference evidence="1 2" key="1">
    <citation type="journal article" date="2014" name="Nature">
        <title>An environmental bacterial taxon with a large and distinct metabolic repertoire.</title>
        <authorList>
            <person name="Wilson M.C."/>
            <person name="Mori T."/>
            <person name="Ruckert C."/>
            <person name="Uria A.R."/>
            <person name="Helf M.J."/>
            <person name="Takada K."/>
            <person name="Gernert C."/>
            <person name="Steffens U.A."/>
            <person name="Heycke N."/>
            <person name="Schmitt S."/>
            <person name="Rinke C."/>
            <person name="Helfrich E.J."/>
            <person name="Brachmann A.O."/>
            <person name="Gurgui C."/>
            <person name="Wakimoto T."/>
            <person name="Kracht M."/>
            <person name="Crusemann M."/>
            <person name="Hentschel U."/>
            <person name="Abe I."/>
            <person name="Matsunaga S."/>
            <person name="Kalinowski J."/>
            <person name="Takeyama H."/>
            <person name="Piel J."/>
        </authorList>
    </citation>
    <scope>NUCLEOTIDE SEQUENCE [LARGE SCALE GENOMIC DNA]</scope>
    <source>
        <strain evidence="2">TSY2</strain>
    </source>
</reference>
<accession>W4M733</accession>
<name>W4M733_9BACT</name>
<sequence length="135" mass="14275">MTGSAGLCGGIASANLNILSALADLARQRQLELSVFSYLEHGRERPDMLPSQVAFHGFEGDKWRFSQHLLRHGLHSALIAFDHVTLALPVLPYAALGLVQTSSLPTVPKPGSASVIAAAGPCALPPFAWPIPTTP</sequence>
<evidence type="ECO:0000313" key="1">
    <source>
        <dbReference type="EMBL" id="ETX05437.1"/>
    </source>
</evidence>
<dbReference type="HOGENOM" id="CLU_1881941_0_0_7"/>
<proteinExistence type="predicted"/>
<comment type="caution">
    <text evidence="1">The sequence shown here is derived from an EMBL/GenBank/DDBJ whole genome shotgun (WGS) entry which is preliminary data.</text>
</comment>
<dbReference type="AlphaFoldDB" id="W4M733"/>
<keyword evidence="2" id="KW-1185">Reference proteome</keyword>
<dbReference type="EMBL" id="AZHX01000950">
    <property type="protein sequence ID" value="ETX05437.1"/>
    <property type="molecule type" value="Genomic_DNA"/>
</dbReference>